<evidence type="ECO:0000313" key="9">
    <source>
        <dbReference type="Proteomes" id="UP000424462"/>
    </source>
</evidence>
<organism evidence="8 9">
    <name type="scientific">Corynebacterium occultum</name>
    <dbReference type="NCBI Taxonomy" id="2675219"/>
    <lineage>
        <taxon>Bacteria</taxon>
        <taxon>Bacillati</taxon>
        <taxon>Actinomycetota</taxon>
        <taxon>Actinomycetes</taxon>
        <taxon>Mycobacteriales</taxon>
        <taxon>Corynebacteriaceae</taxon>
        <taxon>Corynebacterium</taxon>
    </lineage>
</organism>
<dbReference type="RefSeq" id="WP_197088342.1">
    <property type="nucleotide sequence ID" value="NZ_CP046455.1"/>
</dbReference>
<dbReference type="KEGG" id="cok:COCCU_10350"/>
<proteinExistence type="predicted"/>
<evidence type="ECO:0000256" key="4">
    <source>
        <dbReference type="ARBA" id="ARBA00023136"/>
    </source>
</evidence>
<evidence type="ECO:0000256" key="5">
    <source>
        <dbReference type="SAM" id="MobiDB-lite"/>
    </source>
</evidence>
<feature type="transmembrane region" description="Helical" evidence="6">
    <location>
        <begin position="406"/>
        <end position="431"/>
    </location>
</feature>
<evidence type="ECO:0000259" key="7">
    <source>
        <dbReference type="Pfam" id="PF13515"/>
    </source>
</evidence>
<feature type="transmembrane region" description="Helical" evidence="6">
    <location>
        <begin position="451"/>
        <end position="473"/>
    </location>
</feature>
<feature type="transmembrane region" description="Helical" evidence="6">
    <location>
        <begin position="127"/>
        <end position="148"/>
    </location>
</feature>
<sequence>MNPETPGQEPLKQPRPDQNTDLPEPIPARPSPWQLLTAFHSSAPRWPGALRAALAVTLPGLLALMLGFENEIMLIAAGGFAVIYGEGHAYRARWRVMLIAGALIALSATAGAFVGESMFQAMGVDGSHWWLLLSAFYTIIIATIGTFVQNALRLPPPGSFFIVMVGGGSTMVAKLGLNPVDVGLWAMVGVAAALLIGMFPALFNHRHPQEQAVKTLEQAVADFEAAEKPALAKNHQAETALTNAWGALSDSGAVRAGQLLDEKQRDLVDRVTTAHRRLSQASAMLPQGGATEELTDTPNYIDLSRTAIPMARPSVSYRIYRSLHPDSHASITAIKVAVATTLAAVIGIALGFDRPDWAVVSALLMIQWGPDRIPGTIRGLHRMIGSLIGIFLFALFHYLEVEGFTLLLALAVCQFGAEFFVTRNYAFTVIFTTPLALLMGDSLASPLGEVMFGRSMEILLSIVFGLLALWFILRDSGPRHHDRLVRRAFDAMGAATGALLTSRPGRQLTELRDLQYELLGERRAVQTLVNNHPEIAKERWNTHLAVQLAGYSLLDYVTASANRQLSFEEIAELARRIRTAREYN</sequence>
<gene>
    <name evidence="8" type="ORF">COCCU_10350</name>
</gene>
<keyword evidence="9" id="KW-1185">Reference proteome</keyword>
<keyword evidence="3 6" id="KW-1133">Transmembrane helix</keyword>
<feature type="domain" description="Integral membrane bound transporter" evidence="7">
    <location>
        <begin position="342"/>
        <end position="467"/>
    </location>
</feature>
<evidence type="ECO:0000256" key="3">
    <source>
        <dbReference type="ARBA" id="ARBA00022989"/>
    </source>
</evidence>
<protein>
    <submittedName>
        <fullName evidence="8">Fusaric acid resistance protein family protein</fullName>
    </submittedName>
</protein>
<accession>A0A6B8VY67</accession>
<reference evidence="8 9" key="1">
    <citation type="submission" date="2019-11" db="EMBL/GenBank/DDBJ databases">
        <title>Complete genome sequence of Corynebacterium kalinowskii 1959, a novel Corynebacterium species isolated from soil of a small paddock in Vilsendorf, Germany.</title>
        <authorList>
            <person name="Schaffert L."/>
            <person name="Ruwe M."/>
            <person name="Milse J."/>
            <person name="Hanuschka K."/>
            <person name="Ortseifen V."/>
            <person name="Droste J."/>
            <person name="Brandt D."/>
            <person name="Schlueter L."/>
            <person name="Kutter Y."/>
            <person name="Vinke S."/>
            <person name="Viehoefer P."/>
            <person name="Jacob L."/>
            <person name="Luebke N.-C."/>
            <person name="Schulte-Berndt E."/>
            <person name="Hain C."/>
            <person name="Linder M."/>
            <person name="Schmidt P."/>
            <person name="Wollenschlaeger L."/>
            <person name="Luttermann T."/>
            <person name="Thieme E."/>
            <person name="Hassa J."/>
            <person name="Haak M."/>
            <person name="Wittchen M."/>
            <person name="Mentz A."/>
            <person name="Persicke M."/>
            <person name="Busche T."/>
            <person name="Ruckert C."/>
        </authorList>
    </citation>
    <scope>NUCLEOTIDE SEQUENCE [LARGE SCALE GENOMIC DNA]</scope>
    <source>
        <strain evidence="8 9">2039</strain>
    </source>
</reference>
<dbReference type="Pfam" id="PF13515">
    <property type="entry name" value="FUSC_2"/>
    <property type="match status" value="1"/>
</dbReference>
<evidence type="ECO:0000256" key="6">
    <source>
        <dbReference type="SAM" id="Phobius"/>
    </source>
</evidence>
<name>A0A6B8VY67_9CORY</name>
<evidence type="ECO:0000256" key="2">
    <source>
        <dbReference type="ARBA" id="ARBA00022692"/>
    </source>
</evidence>
<evidence type="ECO:0000256" key="1">
    <source>
        <dbReference type="ARBA" id="ARBA00004141"/>
    </source>
</evidence>
<comment type="subcellular location">
    <subcellularLocation>
        <location evidence="1">Membrane</location>
        <topology evidence="1">Multi-pass membrane protein</topology>
    </subcellularLocation>
</comment>
<feature type="transmembrane region" description="Helical" evidence="6">
    <location>
        <begin position="61"/>
        <end position="84"/>
    </location>
</feature>
<keyword evidence="2 6" id="KW-0812">Transmembrane</keyword>
<dbReference type="InterPro" id="IPR049453">
    <property type="entry name" value="Memb_transporter_dom"/>
</dbReference>
<dbReference type="EMBL" id="CP046455">
    <property type="protein sequence ID" value="QGU07989.1"/>
    <property type="molecule type" value="Genomic_DNA"/>
</dbReference>
<feature type="transmembrane region" description="Helical" evidence="6">
    <location>
        <begin position="183"/>
        <end position="203"/>
    </location>
</feature>
<dbReference type="Proteomes" id="UP000424462">
    <property type="component" value="Chromosome"/>
</dbReference>
<dbReference type="AlphaFoldDB" id="A0A6B8VY67"/>
<evidence type="ECO:0000313" key="8">
    <source>
        <dbReference type="EMBL" id="QGU07989.1"/>
    </source>
</evidence>
<dbReference type="GO" id="GO:0016020">
    <property type="term" value="C:membrane"/>
    <property type="evidence" value="ECO:0007669"/>
    <property type="project" value="UniProtKB-SubCell"/>
</dbReference>
<feature type="transmembrane region" description="Helical" evidence="6">
    <location>
        <begin position="96"/>
        <end position="115"/>
    </location>
</feature>
<keyword evidence="4 6" id="KW-0472">Membrane</keyword>
<feature type="region of interest" description="Disordered" evidence="5">
    <location>
        <begin position="1"/>
        <end position="27"/>
    </location>
</feature>
<feature type="transmembrane region" description="Helical" evidence="6">
    <location>
        <begin position="160"/>
        <end position="177"/>
    </location>
</feature>
<feature type="transmembrane region" description="Helical" evidence="6">
    <location>
        <begin position="331"/>
        <end position="352"/>
    </location>
</feature>